<organism evidence="2 3">
    <name type="scientific">Shewanella avicenniae</name>
    <dbReference type="NCBI Taxonomy" id="2814294"/>
    <lineage>
        <taxon>Bacteria</taxon>
        <taxon>Pseudomonadati</taxon>
        <taxon>Pseudomonadota</taxon>
        <taxon>Gammaproteobacteria</taxon>
        <taxon>Alteromonadales</taxon>
        <taxon>Shewanellaceae</taxon>
        <taxon>Shewanella</taxon>
    </lineage>
</organism>
<evidence type="ECO:0000313" key="3">
    <source>
        <dbReference type="Proteomes" id="UP000662770"/>
    </source>
</evidence>
<evidence type="ECO:0000313" key="2">
    <source>
        <dbReference type="EMBL" id="QSX33152.1"/>
    </source>
</evidence>
<feature type="chain" id="PRO_5046012667" description="Outer membrane protein beta-barrel domain-containing protein" evidence="1">
    <location>
        <begin position="22"/>
        <end position="175"/>
    </location>
</feature>
<feature type="signal peptide" evidence="1">
    <location>
        <begin position="1"/>
        <end position="21"/>
    </location>
</feature>
<reference evidence="2 3" key="1">
    <citation type="submission" date="2021-03" db="EMBL/GenBank/DDBJ databases">
        <title>Novel species identification of genus Shewanella.</title>
        <authorList>
            <person name="Liu G."/>
            <person name="Zhang Q."/>
        </authorList>
    </citation>
    <scope>NUCLEOTIDE SEQUENCE [LARGE SCALE GENOMIC DNA]</scope>
    <source>
        <strain evidence="2 3">FJAT-51800</strain>
    </source>
</reference>
<evidence type="ECO:0000256" key="1">
    <source>
        <dbReference type="SAM" id="SignalP"/>
    </source>
</evidence>
<dbReference type="EMBL" id="CP071503">
    <property type="protein sequence ID" value="QSX33152.1"/>
    <property type="molecule type" value="Genomic_DNA"/>
</dbReference>
<dbReference type="RefSeq" id="WP_207354388.1">
    <property type="nucleotide sequence ID" value="NZ_CP071503.1"/>
</dbReference>
<keyword evidence="3" id="KW-1185">Reference proteome</keyword>
<name>A0ABX7QNV3_9GAMM</name>
<protein>
    <recommendedName>
        <fullName evidence="4">Outer membrane protein beta-barrel domain-containing protein</fullName>
    </recommendedName>
</protein>
<dbReference type="Proteomes" id="UP000662770">
    <property type="component" value="Chromosome"/>
</dbReference>
<accession>A0ABX7QNV3</accession>
<evidence type="ECO:0008006" key="4">
    <source>
        <dbReference type="Google" id="ProtNLM"/>
    </source>
</evidence>
<gene>
    <name evidence="2" type="ORF">JYB87_15705</name>
</gene>
<proteinExistence type="predicted"/>
<keyword evidence="1" id="KW-0732">Signal</keyword>
<sequence length="175" mass="18555">MKFISAAAAVVVAASTLPAVAGETHFSLTGGLPFMVIPEVSYHPNDQQRWFANYKVGLDDGVSAGFEQAVDDNNRHALGIVAGALGVRNGHKEWCGSDSESGSVGYTMGCAIGTALAEPFDNHTVNGLGVSYSYNRHGLSERGLRVRLEWGYGRISGADFDKEGFTGGFAVGYQF</sequence>